<gene>
    <name evidence="10" type="primary">glnQ</name>
    <name evidence="10" type="ORF">GCM10007301_57140</name>
</gene>
<dbReference type="Pfam" id="PF00005">
    <property type="entry name" value="ABC_tran"/>
    <property type="match status" value="1"/>
</dbReference>
<dbReference type="PANTHER" id="PTHR43166">
    <property type="entry name" value="AMINO ACID IMPORT ATP-BINDING PROTEIN"/>
    <property type="match status" value="1"/>
</dbReference>
<dbReference type="PIRSF" id="PIRSF039085">
    <property type="entry name" value="ABC_ATPase_HisP"/>
    <property type="match status" value="1"/>
</dbReference>
<evidence type="ECO:0000256" key="4">
    <source>
        <dbReference type="ARBA" id="ARBA00022475"/>
    </source>
</evidence>
<reference evidence="10" key="2">
    <citation type="submission" date="2020-09" db="EMBL/GenBank/DDBJ databases">
        <authorList>
            <person name="Sun Q."/>
            <person name="Sedlacek I."/>
        </authorList>
    </citation>
    <scope>NUCLEOTIDE SEQUENCE</scope>
    <source>
        <strain evidence="10">CCM 7897</strain>
    </source>
</reference>
<accession>A0A917CKV8</accession>
<dbReference type="InterPro" id="IPR050086">
    <property type="entry name" value="MetN_ABC_transporter-like"/>
</dbReference>
<dbReference type="InterPro" id="IPR017871">
    <property type="entry name" value="ABC_transporter-like_CS"/>
</dbReference>
<dbReference type="InterPro" id="IPR027417">
    <property type="entry name" value="P-loop_NTPase"/>
</dbReference>
<evidence type="ECO:0000259" key="9">
    <source>
        <dbReference type="PROSITE" id="PS50893"/>
    </source>
</evidence>
<dbReference type="PROSITE" id="PS50893">
    <property type="entry name" value="ABC_TRANSPORTER_2"/>
    <property type="match status" value="1"/>
</dbReference>
<dbReference type="GO" id="GO:0005886">
    <property type="term" value="C:plasma membrane"/>
    <property type="evidence" value="ECO:0007669"/>
    <property type="project" value="UniProtKB-SubCell"/>
</dbReference>
<evidence type="ECO:0000256" key="3">
    <source>
        <dbReference type="ARBA" id="ARBA00022448"/>
    </source>
</evidence>
<dbReference type="RefSeq" id="WP_188584297.1">
    <property type="nucleotide sequence ID" value="NZ_BMCT01000016.1"/>
</dbReference>
<dbReference type="GO" id="GO:0016887">
    <property type="term" value="F:ATP hydrolysis activity"/>
    <property type="evidence" value="ECO:0007669"/>
    <property type="project" value="InterPro"/>
</dbReference>
<evidence type="ECO:0000256" key="2">
    <source>
        <dbReference type="ARBA" id="ARBA00005417"/>
    </source>
</evidence>
<evidence type="ECO:0000256" key="8">
    <source>
        <dbReference type="ARBA" id="ARBA00023136"/>
    </source>
</evidence>
<evidence type="ECO:0000256" key="5">
    <source>
        <dbReference type="ARBA" id="ARBA00022741"/>
    </source>
</evidence>
<comment type="similarity">
    <text evidence="2">Belongs to the ABC transporter superfamily.</text>
</comment>
<dbReference type="GO" id="GO:0005524">
    <property type="term" value="F:ATP binding"/>
    <property type="evidence" value="ECO:0007669"/>
    <property type="project" value="UniProtKB-KW"/>
</dbReference>
<comment type="subcellular location">
    <subcellularLocation>
        <location evidence="1">Cell membrane</location>
        <topology evidence="1">Peripheral membrane protein</topology>
    </subcellularLocation>
</comment>
<evidence type="ECO:0000256" key="6">
    <source>
        <dbReference type="ARBA" id="ARBA00022840"/>
    </source>
</evidence>
<evidence type="ECO:0000313" key="11">
    <source>
        <dbReference type="Proteomes" id="UP000606044"/>
    </source>
</evidence>
<organism evidence="10 11">
    <name type="scientific">Azorhizobium oxalatiphilum</name>
    <dbReference type="NCBI Taxonomy" id="980631"/>
    <lineage>
        <taxon>Bacteria</taxon>
        <taxon>Pseudomonadati</taxon>
        <taxon>Pseudomonadota</taxon>
        <taxon>Alphaproteobacteria</taxon>
        <taxon>Hyphomicrobiales</taxon>
        <taxon>Xanthobacteraceae</taxon>
        <taxon>Azorhizobium</taxon>
    </lineage>
</organism>
<evidence type="ECO:0000313" key="10">
    <source>
        <dbReference type="EMBL" id="GGF89805.1"/>
    </source>
</evidence>
<keyword evidence="8" id="KW-0472">Membrane</keyword>
<keyword evidence="11" id="KW-1185">Reference proteome</keyword>
<keyword evidence="7" id="KW-0029">Amino-acid transport</keyword>
<dbReference type="SMART" id="SM00382">
    <property type="entry name" value="AAA"/>
    <property type="match status" value="1"/>
</dbReference>
<name>A0A917CKV8_9HYPH</name>
<evidence type="ECO:0000256" key="7">
    <source>
        <dbReference type="ARBA" id="ARBA00022970"/>
    </source>
</evidence>
<dbReference type="PANTHER" id="PTHR43166:SF9">
    <property type="entry name" value="GLUTAMATE_ASPARTATE IMPORT ATP-BINDING PROTEIN GLTL"/>
    <property type="match status" value="1"/>
</dbReference>
<dbReference type="SUPFAM" id="SSF52540">
    <property type="entry name" value="P-loop containing nucleoside triphosphate hydrolases"/>
    <property type="match status" value="1"/>
</dbReference>
<dbReference type="AlphaFoldDB" id="A0A917CKV8"/>
<keyword evidence="5" id="KW-0547">Nucleotide-binding</keyword>
<keyword evidence="3" id="KW-0813">Transport</keyword>
<protein>
    <submittedName>
        <fullName evidence="10">Peptide ABC transporter ATP-binding protein</fullName>
    </submittedName>
</protein>
<feature type="domain" description="ABC transporter" evidence="9">
    <location>
        <begin position="1"/>
        <end position="239"/>
    </location>
</feature>
<dbReference type="Gene3D" id="3.40.50.300">
    <property type="entry name" value="P-loop containing nucleotide triphosphate hydrolases"/>
    <property type="match status" value="1"/>
</dbReference>
<dbReference type="InterPro" id="IPR030679">
    <property type="entry name" value="ABC_ATPase_HisP-typ"/>
</dbReference>
<reference evidence="10" key="1">
    <citation type="journal article" date="2014" name="Int. J. Syst. Evol. Microbiol.">
        <title>Complete genome sequence of Corynebacterium casei LMG S-19264T (=DSM 44701T), isolated from a smear-ripened cheese.</title>
        <authorList>
            <consortium name="US DOE Joint Genome Institute (JGI-PGF)"/>
            <person name="Walter F."/>
            <person name="Albersmeier A."/>
            <person name="Kalinowski J."/>
            <person name="Ruckert C."/>
        </authorList>
    </citation>
    <scope>NUCLEOTIDE SEQUENCE</scope>
    <source>
        <strain evidence="10">CCM 7897</strain>
    </source>
</reference>
<dbReference type="Proteomes" id="UP000606044">
    <property type="component" value="Unassembled WGS sequence"/>
</dbReference>
<dbReference type="InterPro" id="IPR003593">
    <property type="entry name" value="AAA+_ATPase"/>
</dbReference>
<evidence type="ECO:0000256" key="1">
    <source>
        <dbReference type="ARBA" id="ARBA00004202"/>
    </source>
</evidence>
<dbReference type="GO" id="GO:0015424">
    <property type="term" value="F:ABC-type amino acid transporter activity"/>
    <property type="evidence" value="ECO:0007669"/>
    <property type="project" value="InterPro"/>
</dbReference>
<proteinExistence type="inferred from homology"/>
<comment type="caution">
    <text evidence="10">The sequence shown here is derived from an EMBL/GenBank/DDBJ whole genome shotgun (WGS) entry which is preliminary data.</text>
</comment>
<dbReference type="InterPro" id="IPR003439">
    <property type="entry name" value="ABC_transporter-like_ATP-bd"/>
</dbReference>
<keyword evidence="4" id="KW-1003">Cell membrane</keyword>
<dbReference type="EMBL" id="BMCT01000016">
    <property type="protein sequence ID" value="GGF89805.1"/>
    <property type="molecule type" value="Genomic_DNA"/>
</dbReference>
<dbReference type="PROSITE" id="PS00211">
    <property type="entry name" value="ABC_TRANSPORTER_1"/>
    <property type="match status" value="1"/>
</dbReference>
<sequence>MHHLDIAGLEARYGDHTVLSGIDMTVGRADVIGLIGPSGSGKSTILRVLTGLLPPVAGTVKLDGEPVNYADAAQVRRLRDRIAIVFQQYNLFQNMSVLENVCVAPVKIKKRPRKEVEEEARLLLEKVGLGDKLKRYPDELSGGQQQRVAIVRALALRPEILLLDEVTAALDPELVSEVLDTVRLLAQEGMTMLIVSHEMAFIREVASRVVFMAGGRVVEAGAPAQIFDAPAEARTRDFVSKILRH</sequence>
<keyword evidence="6 10" id="KW-0067">ATP-binding</keyword>